<dbReference type="STRING" id="113562.SAMN04489716_1611"/>
<accession>A0A1H1V186</accession>
<keyword evidence="2" id="KW-1185">Reference proteome</keyword>
<dbReference type="Proteomes" id="UP000198688">
    <property type="component" value="Chromosome I"/>
</dbReference>
<protein>
    <submittedName>
        <fullName evidence="1">Uncharacterized protein</fullName>
    </submittedName>
</protein>
<dbReference type="AlphaFoldDB" id="A0A1H1V186"/>
<evidence type="ECO:0000313" key="1">
    <source>
        <dbReference type="EMBL" id="SDS78547.1"/>
    </source>
</evidence>
<dbReference type="RefSeq" id="WP_157751384.1">
    <property type="nucleotide sequence ID" value="NZ_BOMJ01000093.1"/>
</dbReference>
<proteinExistence type="predicted"/>
<dbReference type="EMBL" id="LT629758">
    <property type="protein sequence ID" value="SDS78547.1"/>
    <property type="molecule type" value="Genomic_DNA"/>
</dbReference>
<sequence>MMVSVRTRWMQVNAPTRKAVMEQLRTLGIDISSELPIVDTEVRMMPAAQLMTMIDEEFFAEIGQHPMKVLVMHLNHLKHFGYTPEQQAGIEKFVADNITWCEIDLSSNKITMADHEECDHTVRAECWHVGGWANRYFPNENTSPLRLMCSQDI</sequence>
<evidence type="ECO:0000313" key="2">
    <source>
        <dbReference type="Proteomes" id="UP000198688"/>
    </source>
</evidence>
<name>A0A1H1V186_9ACTN</name>
<reference evidence="1 2" key="1">
    <citation type="submission" date="2016-10" db="EMBL/GenBank/DDBJ databases">
        <authorList>
            <person name="de Groot N.N."/>
        </authorList>
    </citation>
    <scope>NUCLEOTIDE SEQUENCE [LARGE SCALE GENOMIC DNA]</scope>
    <source>
        <strain evidence="1 2">DSM 43941</strain>
    </source>
</reference>
<organism evidence="1 2">
    <name type="scientific">Actinoplanes derwentensis</name>
    <dbReference type="NCBI Taxonomy" id="113562"/>
    <lineage>
        <taxon>Bacteria</taxon>
        <taxon>Bacillati</taxon>
        <taxon>Actinomycetota</taxon>
        <taxon>Actinomycetes</taxon>
        <taxon>Micromonosporales</taxon>
        <taxon>Micromonosporaceae</taxon>
        <taxon>Actinoplanes</taxon>
    </lineage>
</organism>
<gene>
    <name evidence="1" type="ORF">SAMN04489716_1611</name>
</gene>